<evidence type="ECO:0000256" key="1">
    <source>
        <dbReference type="SAM" id="SignalP"/>
    </source>
</evidence>
<sequence length="158" mass="16369">MLCRLLFCILDNVSKVLGRPASQVTIVGVTLRCSTEPTSSLGVGQFSSFMGRPQAQRRLAELGTQGIVASSHSPGQPATDAQVPGAGRHLWVGTRTALGAHRNGWAHGRSASDVAWDRGSAGCCVDALPGALSKASPSPAPGHVRHSGAFYGVCRGRP</sequence>
<evidence type="ECO:0000313" key="3">
    <source>
        <dbReference type="Proteomes" id="UP000233100"/>
    </source>
</evidence>
<reference evidence="2 3" key="1">
    <citation type="submission" date="2013-03" db="EMBL/GenBank/DDBJ databases">
        <authorList>
            <person name="Warren W."/>
            <person name="Wilson R.K."/>
        </authorList>
    </citation>
    <scope>NUCLEOTIDE SEQUENCE</scope>
</reference>
<keyword evidence="1" id="KW-0732">Signal</keyword>
<feature type="signal peptide" evidence="1">
    <location>
        <begin position="1"/>
        <end position="18"/>
    </location>
</feature>
<dbReference type="GeneTree" id="ENSGT00910000147976"/>
<dbReference type="VEuPathDB" id="HostDB:ENSMFAG00000000727"/>
<protein>
    <submittedName>
        <fullName evidence="2">Uncharacterized protein</fullName>
    </submittedName>
</protein>
<feature type="chain" id="PRO_5044576814" evidence="1">
    <location>
        <begin position="19"/>
        <end position="158"/>
    </location>
</feature>
<proteinExistence type="predicted"/>
<dbReference type="AlphaFoldDB" id="A0A2K5X9C9"/>
<name>A0A2K5X9C9_MACFA</name>
<dbReference type="Ensembl" id="ENSMFAT00000020390.2">
    <property type="protein sequence ID" value="ENSMFAP00000046085.2"/>
    <property type="gene ID" value="ENSMFAG00000050875.1"/>
</dbReference>
<organism evidence="2 3">
    <name type="scientific">Macaca fascicularis</name>
    <name type="common">Crab-eating macaque</name>
    <name type="synonym">Cynomolgus monkey</name>
    <dbReference type="NCBI Taxonomy" id="9541"/>
    <lineage>
        <taxon>Eukaryota</taxon>
        <taxon>Metazoa</taxon>
        <taxon>Chordata</taxon>
        <taxon>Craniata</taxon>
        <taxon>Vertebrata</taxon>
        <taxon>Euteleostomi</taxon>
        <taxon>Mammalia</taxon>
        <taxon>Eutheria</taxon>
        <taxon>Euarchontoglires</taxon>
        <taxon>Primates</taxon>
        <taxon>Haplorrhini</taxon>
        <taxon>Catarrhini</taxon>
        <taxon>Cercopithecidae</taxon>
        <taxon>Cercopithecinae</taxon>
        <taxon>Macaca</taxon>
    </lineage>
</organism>
<dbReference type="Proteomes" id="UP000233100">
    <property type="component" value="Chromosome 9"/>
</dbReference>
<accession>A0A2K5X9C9</accession>
<keyword evidence="3" id="KW-1185">Reference proteome</keyword>
<reference evidence="2" key="2">
    <citation type="submission" date="2025-05" db="UniProtKB">
        <authorList>
            <consortium name="Ensembl"/>
        </authorList>
    </citation>
    <scope>IDENTIFICATION</scope>
</reference>
<evidence type="ECO:0000313" key="2">
    <source>
        <dbReference type="Ensembl" id="ENSMFAP00000046085.2"/>
    </source>
</evidence>
<dbReference type="Ensembl" id="ENSMFAT00000020394.2">
    <property type="protein sequence ID" value="ENSMFAP00000046089.2"/>
    <property type="gene ID" value="ENSMFAG00000050875.1"/>
</dbReference>
<accession>A0A2K5X9D1</accession>